<evidence type="ECO:0000313" key="1">
    <source>
        <dbReference type="EMBL" id="GBP64968.1"/>
    </source>
</evidence>
<protein>
    <submittedName>
        <fullName evidence="1">Uncharacterized protein</fullName>
    </submittedName>
</protein>
<accession>A0A4C1XNB6</accession>
<keyword evidence="2" id="KW-1185">Reference proteome</keyword>
<organism evidence="1 2">
    <name type="scientific">Eumeta variegata</name>
    <name type="common">Bagworm moth</name>
    <name type="synonym">Eumeta japonica</name>
    <dbReference type="NCBI Taxonomy" id="151549"/>
    <lineage>
        <taxon>Eukaryota</taxon>
        <taxon>Metazoa</taxon>
        <taxon>Ecdysozoa</taxon>
        <taxon>Arthropoda</taxon>
        <taxon>Hexapoda</taxon>
        <taxon>Insecta</taxon>
        <taxon>Pterygota</taxon>
        <taxon>Neoptera</taxon>
        <taxon>Endopterygota</taxon>
        <taxon>Lepidoptera</taxon>
        <taxon>Glossata</taxon>
        <taxon>Ditrysia</taxon>
        <taxon>Tineoidea</taxon>
        <taxon>Psychidae</taxon>
        <taxon>Oiketicinae</taxon>
        <taxon>Eumeta</taxon>
    </lineage>
</organism>
<name>A0A4C1XNB6_EUMVA</name>
<dbReference type="Proteomes" id="UP000299102">
    <property type="component" value="Unassembled WGS sequence"/>
</dbReference>
<dbReference type="EMBL" id="BGZK01000915">
    <property type="protein sequence ID" value="GBP64968.1"/>
    <property type="molecule type" value="Genomic_DNA"/>
</dbReference>
<sequence>MTELNQFAAHAINRSVPCERSSLFQFIRGATGAPDNDGRIGKTVEAAFRQRNFVNLVRELGKSDLAKMKVNDKQPL</sequence>
<gene>
    <name evidence="1" type="ORF">EVAR_36588_1</name>
</gene>
<comment type="caution">
    <text evidence="1">The sequence shown here is derived from an EMBL/GenBank/DDBJ whole genome shotgun (WGS) entry which is preliminary data.</text>
</comment>
<evidence type="ECO:0000313" key="2">
    <source>
        <dbReference type="Proteomes" id="UP000299102"/>
    </source>
</evidence>
<reference evidence="1 2" key="1">
    <citation type="journal article" date="2019" name="Commun. Biol.">
        <title>The bagworm genome reveals a unique fibroin gene that provides high tensile strength.</title>
        <authorList>
            <person name="Kono N."/>
            <person name="Nakamura H."/>
            <person name="Ohtoshi R."/>
            <person name="Tomita M."/>
            <person name="Numata K."/>
            <person name="Arakawa K."/>
        </authorList>
    </citation>
    <scope>NUCLEOTIDE SEQUENCE [LARGE SCALE GENOMIC DNA]</scope>
</reference>
<proteinExistence type="predicted"/>
<dbReference type="AlphaFoldDB" id="A0A4C1XNB6"/>